<reference evidence="14 15" key="1">
    <citation type="journal article" date="2008" name="Nature">
        <title>The genome of the choanoflagellate Monosiga brevicollis and the origin of metazoans.</title>
        <authorList>
            <consortium name="JGI Sequencing"/>
            <person name="King N."/>
            <person name="Westbrook M.J."/>
            <person name="Young S.L."/>
            <person name="Kuo A."/>
            <person name="Abedin M."/>
            <person name="Chapman J."/>
            <person name="Fairclough S."/>
            <person name="Hellsten U."/>
            <person name="Isogai Y."/>
            <person name="Letunic I."/>
            <person name="Marr M."/>
            <person name="Pincus D."/>
            <person name="Putnam N."/>
            <person name="Rokas A."/>
            <person name="Wright K.J."/>
            <person name="Zuzow R."/>
            <person name="Dirks W."/>
            <person name="Good M."/>
            <person name="Goodstein D."/>
            <person name="Lemons D."/>
            <person name="Li W."/>
            <person name="Lyons J.B."/>
            <person name="Morris A."/>
            <person name="Nichols S."/>
            <person name="Richter D.J."/>
            <person name="Salamov A."/>
            <person name="Bork P."/>
            <person name="Lim W.A."/>
            <person name="Manning G."/>
            <person name="Miller W.T."/>
            <person name="McGinnis W."/>
            <person name="Shapiro H."/>
            <person name="Tjian R."/>
            <person name="Grigoriev I.V."/>
            <person name="Rokhsar D."/>
        </authorList>
    </citation>
    <scope>NUCLEOTIDE SEQUENCE [LARGE SCALE GENOMIC DNA]</scope>
    <source>
        <strain evidence="15">MX1 / ATCC 50154</strain>
    </source>
</reference>
<dbReference type="eggNOG" id="KOG2671">
    <property type="taxonomic scope" value="Eukaryota"/>
</dbReference>
<dbReference type="GO" id="GO:0043527">
    <property type="term" value="C:tRNA methyltransferase complex"/>
    <property type="evidence" value="ECO:0007669"/>
    <property type="project" value="UniProtKB-ARBA"/>
</dbReference>
<dbReference type="KEGG" id="mbr:MONBRDRAFT_38107"/>
<feature type="compositionally biased region" description="Polar residues" evidence="11">
    <location>
        <begin position="304"/>
        <end position="325"/>
    </location>
</feature>
<evidence type="ECO:0000256" key="9">
    <source>
        <dbReference type="ARBA" id="ARBA00066937"/>
    </source>
</evidence>
<evidence type="ECO:0000256" key="1">
    <source>
        <dbReference type="ARBA" id="ARBA00004496"/>
    </source>
</evidence>
<dbReference type="PROSITE" id="PS51627">
    <property type="entry name" value="SAM_MT_TRM11"/>
    <property type="match status" value="1"/>
</dbReference>
<dbReference type="STRING" id="81824.A9V5Q5"/>
<keyword evidence="6 10" id="KW-0949">S-adenosyl-L-methionine</keyword>
<proteinExistence type="inferred from homology"/>
<keyword evidence="2" id="KW-0963">Cytoplasm</keyword>
<dbReference type="GO" id="GO:0160102">
    <property type="term" value="F:tRNA (guanine(10)-N2)-methyltransferase activity"/>
    <property type="evidence" value="ECO:0007669"/>
    <property type="project" value="UniProtKB-EC"/>
</dbReference>
<comment type="subcellular location">
    <subcellularLocation>
        <location evidence="1">Cytoplasm</location>
    </subcellularLocation>
</comment>
<accession>A9V5Q5</accession>
<keyword evidence="7 10" id="KW-0819">tRNA processing</keyword>
<keyword evidence="15" id="KW-1185">Reference proteome</keyword>
<dbReference type="InterPro" id="IPR002052">
    <property type="entry name" value="DNA_methylase_N6_adenine_CS"/>
</dbReference>
<evidence type="ECO:0000256" key="7">
    <source>
        <dbReference type="ARBA" id="ARBA00022694"/>
    </source>
</evidence>
<feature type="region of interest" description="Disordered" evidence="11">
    <location>
        <begin position="298"/>
        <end position="352"/>
    </location>
</feature>
<dbReference type="GO" id="GO:0005737">
    <property type="term" value="C:cytoplasm"/>
    <property type="evidence" value="ECO:0000318"/>
    <property type="project" value="GO_Central"/>
</dbReference>
<sequence length="907" mass="98866">MEPAFMGADQAYIFPKVCAKSCTLSLILRTVKFHRVNGAAIGRLLDQEGTKSRHASSSGAADDDREDTKRSAQEVVPNSSSNDDNNNRSTVRGGKNATQQSNHSKSKQQADDGKGETNALEASAQSSAGKSVFEVHDQERVALDMICLYGIIGVKISGPVSKGDLVFAATGPGLCGVAVAQSQPQPGAVLLGKVVEDIDDDTDAVRSVKCFVSLNNNVVGDIHNNLLGRIRQRLHDSLLEGRRHLLEGADDLAELQDDQGESLIGFNLEGFPLALPRSEHTKSCVQFALFTLREHPSESHAVSRLSTASRGSMKQVKRSGSTSSAAAPVERTRSAPMDNGSTSGPSKGAPQELTQRIMDRISETESCLRDHAGHMADIIRSESPSDATSSEVTSALSMQQPRSRSRSPLPRIVSSSKDKGWTATLSEAGSPSDDNMVAGDVAREAFRLDGQAFGEEGPSYNLLIPPAMRIMCLSSSENEWRHLNNAVVLTASAGLFVTPRWGYALQTPFLLASTRHSDAELSGIAQRCVGMAYMGELIAQGENWEMLVEVALRDRVTDELPSGRFKFEIMSYNKKLVKARKMHIFETMAPLAIPGAVDLHDPEIRYLAVEDYGRKHMSAPDAPHRVFWVRQIATGRRDLMRAFDLKTRNMIGNTSMDPELAFFMANMVQAQPGTLAYDPFCGTASLLVPVAYFGGMTMGSDIAFQVVHGVGKTSRQGTGSKTRGPKENILANYEQYELLDKFGDVLVADAANPSFRQDILFDMIVADPPYGIREPARRIGAKDSRPVPEEFRDNRFPRSKQYGLGAVFTDLISFGAHRLVLGGRLAFWMPEALAEEFVVPAHRCFEVKAACQQILNRKLARRLVVMAKVAEPDASEPEAVGLNAEWGVRHHVFVNDATTRQPGEPSP</sequence>
<dbReference type="GO" id="GO:0032259">
    <property type="term" value="P:methylation"/>
    <property type="evidence" value="ECO:0007669"/>
    <property type="project" value="UniProtKB-UniRule"/>
</dbReference>
<evidence type="ECO:0000256" key="4">
    <source>
        <dbReference type="ARBA" id="ARBA00022603"/>
    </source>
</evidence>
<keyword evidence="4 10" id="KW-0489">Methyltransferase</keyword>
<organism evidence="14 15">
    <name type="scientific">Monosiga brevicollis</name>
    <name type="common">Choanoflagellate</name>
    <dbReference type="NCBI Taxonomy" id="81824"/>
    <lineage>
        <taxon>Eukaryota</taxon>
        <taxon>Choanoflagellata</taxon>
        <taxon>Craspedida</taxon>
        <taxon>Salpingoecidae</taxon>
        <taxon>Monosiga</taxon>
    </lineage>
</organism>
<keyword evidence="8 10" id="KW-0694">RNA-binding</keyword>
<dbReference type="SUPFAM" id="SSF53335">
    <property type="entry name" value="S-adenosyl-L-methionine-dependent methyltransferases"/>
    <property type="match status" value="1"/>
</dbReference>
<name>A9V5Q5_MONBE</name>
<evidence type="ECO:0000256" key="5">
    <source>
        <dbReference type="ARBA" id="ARBA00022679"/>
    </source>
</evidence>
<dbReference type="PANTHER" id="PTHR13370">
    <property type="entry name" value="RNA METHYLASE-RELATED"/>
    <property type="match status" value="1"/>
</dbReference>
<gene>
    <name evidence="14" type="ORF">MONBRDRAFT_38107</name>
</gene>
<dbReference type="InterPro" id="IPR029063">
    <property type="entry name" value="SAM-dependent_MTases_sf"/>
</dbReference>
<dbReference type="EC" id="2.1.1.214" evidence="9"/>
<dbReference type="InterPro" id="IPR016691">
    <property type="entry name" value="TRMT11"/>
</dbReference>
<dbReference type="RefSeq" id="XP_001748101.1">
    <property type="nucleotide sequence ID" value="XM_001748049.1"/>
</dbReference>
<dbReference type="PROSITE" id="PS00092">
    <property type="entry name" value="N6_MTASE"/>
    <property type="match status" value="1"/>
</dbReference>
<dbReference type="EMBL" id="CH991561">
    <property type="protein sequence ID" value="EDQ87158.1"/>
    <property type="molecule type" value="Genomic_DNA"/>
</dbReference>
<evidence type="ECO:0000313" key="15">
    <source>
        <dbReference type="Proteomes" id="UP000001357"/>
    </source>
</evidence>
<feature type="compositionally biased region" description="Polar residues" evidence="11">
    <location>
        <begin position="423"/>
        <end position="433"/>
    </location>
</feature>
<dbReference type="InParanoid" id="A9V5Q5"/>
<dbReference type="InterPro" id="IPR059073">
    <property type="entry name" value="TRMT11_N"/>
</dbReference>
<evidence type="ECO:0000256" key="8">
    <source>
        <dbReference type="ARBA" id="ARBA00022884"/>
    </source>
</evidence>
<evidence type="ECO:0000256" key="11">
    <source>
        <dbReference type="SAM" id="MobiDB-lite"/>
    </source>
</evidence>
<feature type="domain" description="Ribosomal RNA large subunit methyltransferase K/L-like methyltransferase" evidence="12">
    <location>
        <begin position="647"/>
        <end position="773"/>
    </location>
</feature>
<dbReference type="PANTHER" id="PTHR13370:SF3">
    <property type="entry name" value="TRNA (GUANINE(10)-N2)-METHYLTRANSFERASE HOMOLOG"/>
    <property type="match status" value="1"/>
</dbReference>
<dbReference type="GO" id="GO:0008168">
    <property type="term" value="F:methyltransferase activity"/>
    <property type="evidence" value="ECO:0000318"/>
    <property type="project" value="GO_Central"/>
</dbReference>
<evidence type="ECO:0000259" key="13">
    <source>
        <dbReference type="Pfam" id="PF25904"/>
    </source>
</evidence>
<evidence type="ECO:0000259" key="12">
    <source>
        <dbReference type="Pfam" id="PF01170"/>
    </source>
</evidence>
<keyword evidence="5 10" id="KW-0808">Transferase</keyword>
<feature type="domain" description="tRNA (guanine(10)-N(2))-methyltransferase TRMT11 N-terminal" evidence="13">
    <location>
        <begin position="503"/>
        <end position="637"/>
    </location>
</feature>
<dbReference type="Pfam" id="PF25904">
    <property type="entry name" value="Tmrp11_N"/>
    <property type="match status" value="1"/>
</dbReference>
<protein>
    <recommendedName>
        <fullName evidence="9">tRNA (guanine(10)-N(2))-methyltransferase</fullName>
        <ecNumber evidence="9">2.1.1.214</ecNumber>
    </recommendedName>
</protein>
<feature type="compositionally biased region" description="Polar residues" evidence="11">
    <location>
        <begin position="382"/>
        <end position="400"/>
    </location>
</feature>
<keyword evidence="3 10" id="KW-0820">tRNA-binding</keyword>
<dbReference type="InterPro" id="IPR000241">
    <property type="entry name" value="RlmKL-like_Mtase"/>
</dbReference>
<evidence type="ECO:0000313" key="14">
    <source>
        <dbReference type="EMBL" id="EDQ87158.1"/>
    </source>
</evidence>
<evidence type="ECO:0000256" key="3">
    <source>
        <dbReference type="ARBA" id="ARBA00022555"/>
    </source>
</evidence>
<dbReference type="Gene3D" id="3.40.50.150">
    <property type="entry name" value="Vaccinia Virus protein VP39"/>
    <property type="match status" value="1"/>
</dbReference>
<evidence type="ECO:0000256" key="2">
    <source>
        <dbReference type="ARBA" id="ARBA00022490"/>
    </source>
</evidence>
<feature type="compositionally biased region" description="Low complexity" evidence="11">
    <location>
        <begin position="406"/>
        <end position="415"/>
    </location>
</feature>
<feature type="region of interest" description="Disordered" evidence="11">
    <location>
        <begin position="380"/>
        <end position="436"/>
    </location>
</feature>
<comment type="similarity">
    <text evidence="10">Belongs to the class I-like SAM-binding methyltransferase superfamily. TRM11 methyltransferase family.</text>
</comment>
<dbReference type="Pfam" id="PF01170">
    <property type="entry name" value="UPF0020"/>
    <property type="match status" value="1"/>
</dbReference>
<evidence type="ECO:0000256" key="10">
    <source>
        <dbReference type="PROSITE-ProRule" id="PRU00959"/>
    </source>
</evidence>
<dbReference type="AlphaFoldDB" id="A9V5Q5"/>
<dbReference type="GO" id="GO:0000049">
    <property type="term" value="F:tRNA binding"/>
    <property type="evidence" value="ECO:0007669"/>
    <property type="project" value="UniProtKB-UniRule"/>
</dbReference>
<dbReference type="GO" id="GO:0008033">
    <property type="term" value="P:tRNA processing"/>
    <property type="evidence" value="ECO:0007669"/>
    <property type="project" value="UniProtKB-UniRule"/>
</dbReference>
<feature type="region of interest" description="Disordered" evidence="11">
    <location>
        <begin position="48"/>
        <end position="131"/>
    </location>
</feature>
<dbReference type="GeneID" id="5893362"/>
<dbReference type="Proteomes" id="UP000001357">
    <property type="component" value="Unassembled WGS sequence"/>
</dbReference>
<evidence type="ECO:0000256" key="6">
    <source>
        <dbReference type="ARBA" id="ARBA00022691"/>
    </source>
</evidence>